<organism evidence="3 4">
    <name type="scientific">Gangjinia marincola</name>
    <dbReference type="NCBI Taxonomy" id="578463"/>
    <lineage>
        <taxon>Bacteria</taxon>
        <taxon>Pseudomonadati</taxon>
        <taxon>Bacteroidota</taxon>
        <taxon>Flavobacteriia</taxon>
        <taxon>Flavobacteriales</taxon>
        <taxon>Flavobacteriaceae</taxon>
        <taxon>Gangjinia</taxon>
    </lineage>
</organism>
<dbReference type="NCBIfam" id="TIGR04183">
    <property type="entry name" value="Por_Secre_tail"/>
    <property type="match status" value="1"/>
</dbReference>
<sequence>MNNLQDGTEISSDLWKYDHDNQSWTDFSSKMPDEPGGDSAFNDPFSGQGGYDLVVSVKPDNENFVLIGGSNAYRIENIESDPEFLRIGGYLNNSGYALYNTPNGDEHHPDIHAYEFNPFNFNELYSGTDGGVHLSDDITANIINWQNLNNNYQTYQFYHVGIDPAPNSNIVIGGAQDNGTVVGGTQAGNPNNSTMFGFLGGDGVASEISRADPSCGGGAAVFAGFQNGRVFRSCNSFVEITPNGSSSQFVTYFRLDNDNQNHLLYAARNRIYATFEASDVTQSTWDNKGNSGQLGASDWWRRFNFSPGTYTADSYLLAGGDEGLVIRLDDPQNNDLIDAVNITPSQVNQGANIITTGLAIHPTNPDIVLLTYSNYGIENIFLTTNATSDDPDWTVVERNLADYSIRSAVITEVNGETRYFVGTARGLFATNDPTTSDWEMQAPDLIGMALVSDLQYRQADQQLLIGTHGNGMFMATVEQELDIQEFNAEELANISLFPNPATTSITIDAPADLNESAYRVIDLSGKTLEKGVLSTDNQVNVSSLSPGVYFLSLGKNTKTLRFIKR</sequence>
<dbReference type="Pfam" id="PF18962">
    <property type="entry name" value="Por_Secre_tail"/>
    <property type="match status" value="1"/>
</dbReference>
<feature type="domain" description="Secretion system C-terminal sorting" evidence="2">
    <location>
        <begin position="496"/>
        <end position="559"/>
    </location>
</feature>
<dbReference type="EMBL" id="BAAAFG010000015">
    <property type="protein sequence ID" value="GAA0872721.1"/>
    <property type="molecule type" value="Genomic_DNA"/>
</dbReference>
<evidence type="ECO:0000313" key="3">
    <source>
        <dbReference type="EMBL" id="GAA0872721.1"/>
    </source>
</evidence>
<evidence type="ECO:0000259" key="2">
    <source>
        <dbReference type="Pfam" id="PF18962"/>
    </source>
</evidence>
<dbReference type="InterPro" id="IPR026444">
    <property type="entry name" value="Secre_tail"/>
</dbReference>
<dbReference type="RefSeq" id="WP_343766529.1">
    <property type="nucleotide sequence ID" value="NZ_BAAAFG010000015.1"/>
</dbReference>
<reference evidence="4" key="1">
    <citation type="journal article" date="2019" name="Int. J. Syst. Evol. Microbiol.">
        <title>The Global Catalogue of Microorganisms (GCM) 10K type strain sequencing project: providing services to taxonomists for standard genome sequencing and annotation.</title>
        <authorList>
            <consortium name="The Broad Institute Genomics Platform"/>
            <consortium name="The Broad Institute Genome Sequencing Center for Infectious Disease"/>
            <person name="Wu L."/>
            <person name="Ma J."/>
        </authorList>
    </citation>
    <scope>NUCLEOTIDE SEQUENCE [LARGE SCALE GENOMIC DNA]</scope>
    <source>
        <strain evidence="4">JCM 16082</strain>
    </source>
</reference>
<evidence type="ECO:0000313" key="4">
    <source>
        <dbReference type="Proteomes" id="UP001500507"/>
    </source>
</evidence>
<accession>A0ABP3XXJ9</accession>
<keyword evidence="1" id="KW-0732">Signal</keyword>
<evidence type="ECO:0000256" key="1">
    <source>
        <dbReference type="ARBA" id="ARBA00022729"/>
    </source>
</evidence>
<comment type="caution">
    <text evidence="3">The sequence shown here is derived from an EMBL/GenBank/DDBJ whole genome shotgun (WGS) entry which is preliminary data.</text>
</comment>
<keyword evidence="4" id="KW-1185">Reference proteome</keyword>
<gene>
    <name evidence="3" type="ORF">GCM10009117_18680</name>
</gene>
<protein>
    <recommendedName>
        <fullName evidence="2">Secretion system C-terminal sorting domain-containing protein</fullName>
    </recommendedName>
</protein>
<proteinExistence type="predicted"/>
<name>A0ABP3XXJ9_9FLAO</name>
<dbReference type="Proteomes" id="UP001500507">
    <property type="component" value="Unassembled WGS sequence"/>
</dbReference>